<dbReference type="EMBL" id="KQ980298">
    <property type="protein sequence ID" value="KYN16828.1"/>
    <property type="molecule type" value="Genomic_DNA"/>
</dbReference>
<keyword evidence="2" id="KW-1185">Reference proteome</keyword>
<accession>A0A151J332</accession>
<evidence type="ECO:0000313" key="1">
    <source>
        <dbReference type="EMBL" id="KYN16828.1"/>
    </source>
</evidence>
<evidence type="ECO:0000313" key="2">
    <source>
        <dbReference type="Proteomes" id="UP000078492"/>
    </source>
</evidence>
<dbReference type="Proteomes" id="UP000078492">
    <property type="component" value="Unassembled WGS sequence"/>
</dbReference>
<protein>
    <submittedName>
        <fullName evidence="1">Uncharacterized protein</fullName>
    </submittedName>
</protein>
<gene>
    <name evidence="1" type="ORF">ALC57_10892</name>
</gene>
<name>A0A151J332_9HYME</name>
<reference evidence="1 2" key="1">
    <citation type="submission" date="2015-09" db="EMBL/GenBank/DDBJ databases">
        <title>Trachymyrmex cornetzi WGS genome.</title>
        <authorList>
            <person name="Nygaard S."/>
            <person name="Hu H."/>
            <person name="Boomsma J."/>
            <person name="Zhang G."/>
        </authorList>
    </citation>
    <scope>NUCLEOTIDE SEQUENCE [LARGE SCALE GENOMIC DNA]</scope>
    <source>
        <strain evidence="1">Tcor2-1</strain>
        <tissue evidence="1">Whole body</tissue>
    </source>
</reference>
<sequence>MIYGRDCLQRHHLASCAQDLTTRSRVTPPSPTSPNNGSYLGVVGANFLQDKCEYRLAKGFNECRFVDATARLV</sequence>
<organism evidence="1 2">
    <name type="scientific">Trachymyrmex cornetzi</name>
    <dbReference type="NCBI Taxonomy" id="471704"/>
    <lineage>
        <taxon>Eukaryota</taxon>
        <taxon>Metazoa</taxon>
        <taxon>Ecdysozoa</taxon>
        <taxon>Arthropoda</taxon>
        <taxon>Hexapoda</taxon>
        <taxon>Insecta</taxon>
        <taxon>Pterygota</taxon>
        <taxon>Neoptera</taxon>
        <taxon>Endopterygota</taxon>
        <taxon>Hymenoptera</taxon>
        <taxon>Apocrita</taxon>
        <taxon>Aculeata</taxon>
        <taxon>Formicoidea</taxon>
        <taxon>Formicidae</taxon>
        <taxon>Myrmicinae</taxon>
        <taxon>Trachymyrmex</taxon>
    </lineage>
</organism>
<proteinExistence type="predicted"/>
<dbReference type="AlphaFoldDB" id="A0A151J332"/>